<feature type="transmembrane region" description="Helical" evidence="1">
    <location>
        <begin position="42"/>
        <end position="69"/>
    </location>
</feature>
<name>M1PCJ5_9VIRU</name>
<evidence type="ECO:0000313" key="3">
    <source>
        <dbReference type="Proteomes" id="UP000241071"/>
    </source>
</evidence>
<reference evidence="2 3" key="1">
    <citation type="submission" date="2012-10" db="EMBL/GenBank/DDBJ databases">
        <title>Complete genome sequence of Moumouvirus goulette.</title>
        <authorList>
            <person name="Fournous G."/>
            <person name="Bougalmi M."/>
            <person name="Colson P."/>
        </authorList>
    </citation>
    <scope>NUCLEOTIDE SEQUENCE [LARGE SCALE GENOMIC DNA]</scope>
</reference>
<dbReference type="EMBL" id="KC008572">
    <property type="protein sequence ID" value="AGF85709.1"/>
    <property type="molecule type" value="Genomic_DNA"/>
</dbReference>
<organism evidence="2 3">
    <name type="scientific">Moumouvirus goulette</name>
    <dbReference type="NCBI Taxonomy" id="1247379"/>
    <lineage>
        <taxon>Viruses</taxon>
        <taxon>Varidnaviria</taxon>
        <taxon>Bamfordvirae</taxon>
        <taxon>Nucleocytoviricota</taxon>
        <taxon>Megaviricetes</taxon>
        <taxon>Imitervirales</taxon>
        <taxon>Mimiviridae</taxon>
        <taxon>Megamimivirinae</taxon>
        <taxon>Moumouvirus</taxon>
        <taxon>Moumouvirus goulettemassiliense</taxon>
    </lineage>
</organism>
<keyword evidence="1" id="KW-1133">Transmembrane helix</keyword>
<dbReference type="Proteomes" id="UP000241071">
    <property type="component" value="Segment"/>
</dbReference>
<feature type="transmembrane region" description="Helical" evidence="1">
    <location>
        <begin position="12"/>
        <end position="30"/>
    </location>
</feature>
<evidence type="ECO:0000313" key="2">
    <source>
        <dbReference type="EMBL" id="AGF85709.1"/>
    </source>
</evidence>
<evidence type="ECO:0000256" key="1">
    <source>
        <dbReference type="SAM" id="Phobius"/>
    </source>
</evidence>
<keyword evidence="1" id="KW-0812">Transmembrane</keyword>
<keyword evidence="3" id="KW-1185">Reference proteome</keyword>
<gene>
    <name evidence="2" type="ORF">glt_00906</name>
</gene>
<accession>M1PCJ5</accession>
<keyword evidence="1" id="KW-0472">Membrane</keyword>
<sequence length="78" mass="8124">MLNKFNEIDLVNTVIIGAVIQGSYIAGYLAGKGNVGEYTNSTNYYCTVIIGVCVGAIGSCAMAGGLILATNLFSKLVR</sequence>
<proteinExistence type="predicted"/>
<protein>
    <submittedName>
        <fullName evidence="2">Uncharacterized protein</fullName>
    </submittedName>
</protein>